<keyword evidence="3" id="KW-0325">Glycoprotein</keyword>
<accession>A0ABP1GE31</accession>
<dbReference type="Pfam" id="PF04577">
    <property type="entry name" value="Glyco_transf_61"/>
    <property type="match status" value="1"/>
</dbReference>
<sequence length="442" mass="49664">MCADQKETARPAHSKEDESCGAPVIDHERLEDHGCLARHNNRFIAFDERMMPGPGFQSEGLFFDQHAHHNIPGYLDNVMGAKSEFYDVMARANSSADPEDIQDPVFQRCEVPLVWWPWWPFNAADVYMGSLLPLERMLREGVIDDRVTLVPVLDGFRLPSFYNWWFGAFFKRRVTPLADLSDRSQAGRRCFEQVLMCSPQGIFSQPSSGDWLNGTLPFSIGRQIAQHHLGDAAYLQTPAAGPSARTNPQPSKVALIERSKTRHIINLPEILAACNSELTAAGRKPACSALTFDGVHNFPGLLQELQTVDVLVGVHGAGLINVFFMRPGSAMVEIFPCRFPADWASHYFWRPALVEKRILPFQIRMQDEARCRPSELERNPGGVNYHEGAEFVRASLARDQDVVVDFKALQQVINRIGRLEGNLDSLPMRLSNLSPSYFVVTS</sequence>
<feature type="domain" description="Glycosyltransferase 61 catalytic" evidence="5">
    <location>
        <begin position="245"/>
        <end position="332"/>
    </location>
</feature>
<organism evidence="6 7">
    <name type="scientific">Coccomyxa viridis</name>
    <dbReference type="NCBI Taxonomy" id="1274662"/>
    <lineage>
        <taxon>Eukaryota</taxon>
        <taxon>Viridiplantae</taxon>
        <taxon>Chlorophyta</taxon>
        <taxon>core chlorophytes</taxon>
        <taxon>Trebouxiophyceae</taxon>
        <taxon>Trebouxiophyceae incertae sedis</taxon>
        <taxon>Coccomyxaceae</taxon>
        <taxon>Coccomyxa</taxon>
    </lineage>
</organism>
<evidence type="ECO:0000313" key="7">
    <source>
        <dbReference type="Proteomes" id="UP001497392"/>
    </source>
</evidence>
<comment type="caution">
    <text evidence="6">The sequence shown here is derived from an EMBL/GenBank/DDBJ whole genome shotgun (WGS) entry which is preliminary data.</text>
</comment>
<keyword evidence="2" id="KW-0808">Transferase</keyword>
<feature type="region of interest" description="Disordered" evidence="4">
    <location>
        <begin position="1"/>
        <end position="24"/>
    </location>
</feature>
<keyword evidence="1" id="KW-0328">Glycosyltransferase</keyword>
<dbReference type="Proteomes" id="UP001497392">
    <property type="component" value="Unassembled WGS sequence"/>
</dbReference>
<dbReference type="PANTHER" id="PTHR20961:SF124">
    <property type="entry name" value="GLYCOSYLTRANSFERASE"/>
    <property type="match status" value="1"/>
</dbReference>
<evidence type="ECO:0000256" key="1">
    <source>
        <dbReference type="ARBA" id="ARBA00022676"/>
    </source>
</evidence>
<evidence type="ECO:0000259" key="5">
    <source>
        <dbReference type="Pfam" id="PF04577"/>
    </source>
</evidence>
<evidence type="ECO:0000256" key="3">
    <source>
        <dbReference type="ARBA" id="ARBA00023180"/>
    </source>
</evidence>
<evidence type="ECO:0000313" key="6">
    <source>
        <dbReference type="EMBL" id="CAL5229540.1"/>
    </source>
</evidence>
<feature type="compositionally biased region" description="Basic and acidic residues" evidence="4">
    <location>
        <begin position="1"/>
        <end position="18"/>
    </location>
</feature>
<reference evidence="6 7" key="1">
    <citation type="submission" date="2024-06" db="EMBL/GenBank/DDBJ databases">
        <authorList>
            <person name="Kraege A."/>
            <person name="Thomma B."/>
        </authorList>
    </citation>
    <scope>NUCLEOTIDE SEQUENCE [LARGE SCALE GENOMIC DNA]</scope>
</reference>
<evidence type="ECO:0000256" key="4">
    <source>
        <dbReference type="SAM" id="MobiDB-lite"/>
    </source>
</evidence>
<protein>
    <submittedName>
        <fullName evidence="6">G12887 protein</fullName>
    </submittedName>
</protein>
<dbReference type="PANTHER" id="PTHR20961">
    <property type="entry name" value="GLYCOSYLTRANSFERASE"/>
    <property type="match status" value="1"/>
</dbReference>
<dbReference type="InterPro" id="IPR007657">
    <property type="entry name" value="Glycosyltransferase_61"/>
</dbReference>
<name>A0ABP1GE31_9CHLO</name>
<keyword evidence="7" id="KW-1185">Reference proteome</keyword>
<dbReference type="InterPro" id="IPR049625">
    <property type="entry name" value="Glyco_transf_61_cat"/>
</dbReference>
<evidence type="ECO:0000256" key="2">
    <source>
        <dbReference type="ARBA" id="ARBA00022679"/>
    </source>
</evidence>
<proteinExistence type="predicted"/>
<dbReference type="EMBL" id="CAXHTA020000021">
    <property type="protein sequence ID" value="CAL5229540.1"/>
    <property type="molecule type" value="Genomic_DNA"/>
</dbReference>
<gene>
    <name evidence="6" type="primary">g12887</name>
    <name evidence="6" type="ORF">VP750_LOCUS11446</name>
</gene>